<keyword evidence="5" id="KW-0747">Spliceosome</keyword>
<dbReference type="OrthoDB" id="6921389at2759"/>
<dbReference type="PANTHER" id="PTHR13007">
    <property type="entry name" value="PRE-MRNA SPLICING FACTOR-RELATED"/>
    <property type="match status" value="1"/>
</dbReference>
<dbReference type="STRING" id="1611254.A0A2G5U5N7"/>
<dbReference type="GO" id="GO:0005682">
    <property type="term" value="C:U5 snRNP"/>
    <property type="evidence" value="ECO:0007669"/>
    <property type="project" value="TreeGrafter"/>
</dbReference>
<gene>
    <name evidence="11" type="primary">Cni-F32B6.3</name>
    <name evidence="11" type="synonym">Cnig_chr_IV.g14382</name>
    <name evidence="11" type="ORF">B9Z55_014382</name>
</gene>
<dbReference type="SUPFAM" id="SSF158230">
    <property type="entry name" value="PRP4-like"/>
    <property type="match status" value="1"/>
</dbReference>
<dbReference type="InterPro" id="IPR036285">
    <property type="entry name" value="PRP4-like_sf"/>
</dbReference>
<comment type="caution">
    <text evidence="11">The sequence shown here is derived from an EMBL/GenBank/DDBJ whole genome shotgun (WGS) entry which is preliminary data.</text>
</comment>
<comment type="subcellular location">
    <subcellularLocation>
        <location evidence="1">Nucleus</location>
    </subcellularLocation>
</comment>
<comment type="similarity">
    <text evidence="2">Belongs to the PRP18 family.</text>
</comment>
<feature type="domain" description="Pre-mRNA processing factor 4 (PRP4)-like" evidence="10">
    <location>
        <begin position="85"/>
        <end position="135"/>
    </location>
</feature>
<feature type="coiled-coil region" evidence="9">
    <location>
        <begin position="4"/>
        <end position="64"/>
    </location>
</feature>
<protein>
    <recommendedName>
        <fullName evidence="3">Pre-mRNA-splicing factor 18</fullName>
    </recommendedName>
    <alternativeName>
        <fullName evidence="8">PRP18 homolog</fullName>
    </alternativeName>
</protein>
<name>A0A2G5U5N7_9PELO</name>
<dbReference type="Pfam" id="PF08799">
    <property type="entry name" value="PRP4"/>
    <property type="match status" value="1"/>
</dbReference>
<evidence type="ECO:0000256" key="5">
    <source>
        <dbReference type="ARBA" id="ARBA00022728"/>
    </source>
</evidence>
<keyword evidence="7" id="KW-0539">Nucleus</keyword>
<dbReference type="FunFam" id="1.20.940.10:FF:000013">
    <property type="entry name" value="Pre-mRNA-splicing factor 18"/>
    <property type="match status" value="1"/>
</dbReference>
<dbReference type="AlphaFoldDB" id="A0A2G5U5N7"/>
<dbReference type="FunFam" id="4.10.280.110:FF:000017">
    <property type="match status" value="1"/>
</dbReference>
<evidence type="ECO:0000256" key="4">
    <source>
        <dbReference type="ARBA" id="ARBA00022664"/>
    </source>
</evidence>
<keyword evidence="12" id="KW-1185">Reference proteome</keyword>
<keyword evidence="9" id="KW-0175">Coiled coil</keyword>
<evidence type="ECO:0000256" key="1">
    <source>
        <dbReference type="ARBA" id="ARBA00004123"/>
    </source>
</evidence>
<dbReference type="InterPro" id="IPR039979">
    <property type="entry name" value="PRPF18"/>
</dbReference>
<evidence type="ECO:0000313" key="11">
    <source>
        <dbReference type="EMBL" id="PIC34848.1"/>
    </source>
</evidence>
<evidence type="ECO:0000256" key="7">
    <source>
        <dbReference type="ARBA" id="ARBA00023242"/>
    </source>
</evidence>
<dbReference type="GO" id="GO:0071021">
    <property type="term" value="C:U2-type post-spliceosomal complex"/>
    <property type="evidence" value="ECO:0007669"/>
    <property type="project" value="TreeGrafter"/>
</dbReference>
<dbReference type="SUPFAM" id="SSF47938">
    <property type="entry name" value="Functional domain of the splicing factor Prp18"/>
    <property type="match status" value="1"/>
</dbReference>
<dbReference type="GO" id="GO:0000350">
    <property type="term" value="P:generation of catalytic spliceosome for second transesterification step"/>
    <property type="evidence" value="ECO:0007669"/>
    <property type="project" value="TreeGrafter"/>
</dbReference>
<dbReference type="Gene3D" id="4.10.280.110">
    <property type="entry name" value="Pre-mRNA processing factor 4 domain"/>
    <property type="match status" value="1"/>
</dbReference>
<dbReference type="InterPro" id="IPR014906">
    <property type="entry name" value="PRP4-like"/>
</dbReference>
<evidence type="ECO:0000256" key="2">
    <source>
        <dbReference type="ARBA" id="ARBA00008137"/>
    </source>
</evidence>
<dbReference type="SMART" id="SM00500">
    <property type="entry name" value="SFM"/>
    <property type="match status" value="1"/>
</dbReference>
<sequence>MDFKAKLLAEMAKKRKAVSSLEVKDGGAKFVRGADLESKRTQEYEAKQQELASKKRKIDDEILQESSSKTKVVPEENVAEFDEKAPMSDIHFRLRQRGHPILLFGESELEVRKRLHQLELEQPELNEGWENELQTAMKFIGKEMDKAVVEGTADSATRHDIALPKGYEEDNWKIIEQSSTLLGVGDEMKRDCDIILSICRYILARWARDLNDRPLDVKKTAQGMHEAAHHKQTTMHLKSLMTSMEKYNVNNDIRHHLAKICRLLVIDRNYLEANNAYMEMAIGNAPWPVGVTRSGIHQRPGSAKAYVSNIAHVLNDETQRKYIQAFKRLMTKLQEYFPTDPSKSVEFVRKAV</sequence>
<dbReference type="Gene3D" id="1.20.940.10">
    <property type="entry name" value="Functional domain of the splicing factor Prp18"/>
    <property type="match status" value="1"/>
</dbReference>
<dbReference type="Pfam" id="PF02840">
    <property type="entry name" value="Prp18"/>
    <property type="match status" value="1"/>
</dbReference>
<keyword evidence="6" id="KW-0508">mRNA splicing</keyword>
<dbReference type="Proteomes" id="UP000230233">
    <property type="component" value="Chromosome IV"/>
</dbReference>
<dbReference type="EMBL" id="PDUG01000004">
    <property type="protein sequence ID" value="PIC34848.1"/>
    <property type="molecule type" value="Genomic_DNA"/>
</dbReference>
<accession>A0A2G5U5N7</accession>
<evidence type="ECO:0000313" key="12">
    <source>
        <dbReference type="Proteomes" id="UP000230233"/>
    </source>
</evidence>
<reference evidence="12" key="1">
    <citation type="submission" date="2017-10" db="EMBL/GenBank/DDBJ databases">
        <title>Rapid genome shrinkage in a self-fertile nematode reveals novel sperm competition proteins.</title>
        <authorList>
            <person name="Yin D."/>
            <person name="Schwarz E.M."/>
            <person name="Thomas C.G."/>
            <person name="Felde R.L."/>
            <person name="Korf I.F."/>
            <person name="Cutter A.D."/>
            <person name="Schartner C.M."/>
            <person name="Ralston E.J."/>
            <person name="Meyer B.J."/>
            <person name="Haag E.S."/>
        </authorList>
    </citation>
    <scope>NUCLEOTIDE SEQUENCE [LARGE SCALE GENOMIC DNA]</scope>
    <source>
        <strain evidence="12">JU1422</strain>
    </source>
</reference>
<evidence type="ECO:0000256" key="6">
    <source>
        <dbReference type="ARBA" id="ARBA00023187"/>
    </source>
</evidence>
<proteinExistence type="inferred from homology"/>
<dbReference type="PANTHER" id="PTHR13007:SF19">
    <property type="entry name" value="PRE-MRNA-SPLICING FACTOR 18"/>
    <property type="match status" value="1"/>
</dbReference>
<keyword evidence="4" id="KW-0507">mRNA processing</keyword>
<evidence type="ECO:0000256" key="3">
    <source>
        <dbReference type="ARBA" id="ARBA00018242"/>
    </source>
</evidence>
<evidence type="ECO:0000256" key="9">
    <source>
        <dbReference type="SAM" id="Coils"/>
    </source>
</evidence>
<evidence type="ECO:0000256" key="8">
    <source>
        <dbReference type="ARBA" id="ARBA00031388"/>
    </source>
</evidence>
<organism evidence="11 12">
    <name type="scientific">Caenorhabditis nigoni</name>
    <dbReference type="NCBI Taxonomy" id="1611254"/>
    <lineage>
        <taxon>Eukaryota</taxon>
        <taxon>Metazoa</taxon>
        <taxon>Ecdysozoa</taxon>
        <taxon>Nematoda</taxon>
        <taxon>Chromadorea</taxon>
        <taxon>Rhabditida</taxon>
        <taxon>Rhabditina</taxon>
        <taxon>Rhabditomorpha</taxon>
        <taxon>Rhabditoidea</taxon>
        <taxon>Rhabditidae</taxon>
        <taxon>Peloderinae</taxon>
        <taxon>Caenorhabditis</taxon>
    </lineage>
</organism>
<dbReference type="InterPro" id="IPR004098">
    <property type="entry name" value="Prp18"/>
</dbReference>
<evidence type="ECO:0000259" key="10">
    <source>
        <dbReference type="SMART" id="SM00500"/>
    </source>
</evidence>
<dbReference type="GO" id="GO:0046540">
    <property type="term" value="C:U4/U6 x U5 tri-snRNP complex"/>
    <property type="evidence" value="ECO:0007669"/>
    <property type="project" value="TreeGrafter"/>
</dbReference>